<dbReference type="HOGENOM" id="CLU_038193_1_0_1"/>
<protein>
    <recommendedName>
        <fullName evidence="1">Aminoglycoside phosphotransferase domain-containing protein</fullName>
    </recommendedName>
</protein>
<keyword evidence="3" id="KW-1185">Reference proteome</keyword>
<reference evidence="2 3" key="1">
    <citation type="journal article" date="2011" name="Genome Biol.">
        <title>Comparative genome sequence analysis underscores mycoparasitism as the ancestral life style of Trichoderma.</title>
        <authorList>
            <person name="Kubicek C.P."/>
            <person name="Herrera-Estrella A."/>
            <person name="Seidl-Seiboth V."/>
            <person name="Martinez D.A."/>
            <person name="Druzhinina I.S."/>
            <person name="Thon M."/>
            <person name="Zeilinger S."/>
            <person name="Casas-Flores S."/>
            <person name="Horwitz B.A."/>
            <person name="Mukherjee P.K."/>
            <person name="Mukherjee M."/>
            <person name="Kredics L."/>
            <person name="Alcaraz L.D."/>
            <person name="Aerts A."/>
            <person name="Antal Z."/>
            <person name="Atanasova L."/>
            <person name="Cervantes-Badillo M.G."/>
            <person name="Challacombe J."/>
            <person name="Chertkov O."/>
            <person name="McCluskey K."/>
            <person name="Coulpier F."/>
            <person name="Deshpande N."/>
            <person name="von Doehren H."/>
            <person name="Ebbole D.J."/>
            <person name="Esquivel-Naranjo E.U."/>
            <person name="Fekete E."/>
            <person name="Flipphi M."/>
            <person name="Glaser F."/>
            <person name="Gomez-Rodriguez E.Y."/>
            <person name="Gruber S."/>
            <person name="Han C."/>
            <person name="Henrissat B."/>
            <person name="Hermosa R."/>
            <person name="Hernandez-Onate M."/>
            <person name="Karaffa L."/>
            <person name="Kosti I."/>
            <person name="Le Crom S."/>
            <person name="Lindquist E."/>
            <person name="Lucas S."/>
            <person name="Luebeck M."/>
            <person name="Luebeck P.S."/>
            <person name="Margeot A."/>
            <person name="Metz B."/>
            <person name="Misra M."/>
            <person name="Nevalainen H."/>
            <person name="Omann M."/>
            <person name="Packer N."/>
            <person name="Perrone G."/>
            <person name="Uresti-Rivera E.E."/>
            <person name="Salamov A."/>
            <person name="Schmoll M."/>
            <person name="Seiboth B."/>
            <person name="Shapiro H."/>
            <person name="Sukno S."/>
            <person name="Tamayo-Ramos J.A."/>
            <person name="Tisch D."/>
            <person name="Wiest A."/>
            <person name="Wilkinson H.H."/>
            <person name="Zhang M."/>
            <person name="Coutinho P.M."/>
            <person name="Kenerley C.M."/>
            <person name="Monte E."/>
            <person name="Baker S.E."/>
            <person name="Grigoriev I.V."/>
        </authorList>
    </citation>
    <scope>NUCLEOTIDE SEQUENCE [LARGE SCALE GENOMIC DNA]</scope>
    <source>
        <strain evidence="3">ATCC 20476 / IMI 206040</strain>
    </source>
</reference>
<organism evidence="2 3">
    <name type="scientific">Hypocrea atroviridis (strain ATCC 20476 / IMI 206040)</name>
    <name type="common">Trichoderma atroviride</name>
    <dbReference type="NCBI Taxonomy" id="452589"/>
    <lineage>
        <taxon>Eukaryota</taxon>
        <taxon>Fungi</taxon>
        <taxon>Dikarya</taxon>
        <taxon>Ascomycota</taxon>
        <taxon>Pezizomycotina</taxon>
        <taxon>Sordariomycetes</taxon>
        <taxon>Hypocreomycetidae</taxon>
        <taxon>Hypocreales</taxon>
        <taxon>Hypocreaceae</taxon>
        <taxon>Trichoderma</taxon>
    </lineage>
</organism>
<sequence>MATTNPENSLSDAIIASTYPEYSLNNAIAAFFTKTSVTRPECDARAIELTEGKAIPVEGQGNCSYSVYAGLDQEYVVQFRLKSLELKDETSVLARKIFGQLAPSVSFKGKMGEETSGKEPLYAYVLERMKGVTQIDFILASGFPKNSQETCTSRENLIVGVAKFFALSWNAPQQVDPVYRDQLQKTYTTELTMLQTALPDLFQPIIKECIESIDNIFSLPMVLLHQDFSSCNIMVDEKTCHLTGVIDWAEAEVAPFGLNLYTVQGLAGHFHLRDGWSRYDDFDHLQSVFWSTFHEEVGDLSEETLCTIKLARTTGLLLSRGFTNRLANQHKHVPIGNDEQGRYNRLFLDGLLISADTRFD</sequence>
<dbReference type="InterPro" id="IPR011009">
    <property type="entry name" value="Kinase-like_dom_sf"/>
</dbReference>
<dbReference type="STRING" id="452589.G9NEI0"/>
<evidence type="ECO:0000259" key="1">
    <source>
        <dbReference type="Pfam" id="PF01636"/>
    </source>
</evidence>
<accession>G9NEI0</accession>
<dbReference type="EMBL" id="ABDG02000012">
    <property type="protein sequence ID" value="EHK50878.1"/>
    <property type="molecule type" value="Genomic_DNA"/>
</dbReference>
<dbReference type="KEGG" id="tatv:25786640"/>
<gene>
    <name evidence="2" type="ORF">TRIATDRAFT_94094</name>
</gene>
<dbReference type="SUPFAM" id="SSF56112">
    <property type="entry name" value="Protein kinase-like (PK-like)"/>
    <property type="match status" value="1"/>
</dbReference>
<evidence type="ECO:0000313" key="3">
    <source>
        <dbReference type="Proteomes" id="UP000005426"/>
    </source>
</evidence>
<dbReference type="eggNOG" id="ENOG502SN14">
    <property type="taxonomic scope" value="Eukaryota"/>
</dbReference>
<dbReference type="AlphaFoldDB" id="G9NEI0"/>
<dbReference type="Gene3D" id="3.90.1200.10">
    <property type="match status" value="1"/>
</dbReference>
<dbReference type="InterPro" id="IPR002575">
    <property type="entry name" value="Aminoglycoside_PTrfase"/>
</dbReference>
<proteinExistence type="predicted"/>
<dbReference type="Proteomes" id="UP000005426">
    <property type="component" value="Unassembled WGS sequence"/>
</dbReference>
<comment type="caution">
    <text evidence="2">The sequence shown here is derived from an EMBL/GenBank/DDBJ whole genome shotgun (WGS) entry which is preliminary data.</text>
</comment>
<feature type="domain" description="Aminoglycoside phosphotransferase" evidence="1">
    <location>
        <begin position="193"/>
        <end position="256"/>
    </location>
</feature>
<dbReference type="OMA" id="KFFALSW"/>
<name>G9NEI0_HYPAI</name>
<evidence type="ECO:0000313" key="2">
    <source>
        <dbReference type="EMBL" id="EHK50878.1"/>
    </source>
</evidence>
<dbReference type="OrthoDB" id="5598852at2759"/>
<dbReference type="Pfam" id="PF01636">
    <property type="entry name" value="APH"/>
    <property type="match status" value="1"/>
</dbReference>
<dbReference type="GeneID" id="25786640"/>